<sequence length="394" mass="46451">MRTSFGKKVKINNSVGKMIEKKSQEFNSPPLSTQDPNFWLDDSDLFWLSNEIEQEVDKVLQIAKPQPLKIKQNIISSGNDIREELFVNNKNTKRNSWGLDNQQVLEKNMNTGNKCQFQCEFSIQKNGSKNQVQYRDSSEYNSNKNNYQDLQERNYLFQGEISFADCINNNQKQKQQKIKQFLDASFQFQEQQSNSQEEGILGYRKSKTSQIKERIYQELPSPQFYQEKTKQIQMPQDLEKPNLNANINWKKTKIRREAKKYKQYQTQEFKHLSLSIPGFHIHENEGELKINKLQKMENEKTKFFQLFELTINPITIIGPLKLKPNLKLCIRFKKGYTGQVFCNQDYTETIPTNQEEGKVLENEKNLFLANNSSHIIKLVCCLIKKIQQYRKLNL</sequence>
<evidence type="ECO:0000313" key="1">
    <source>
        <dbReference type="EMBL" id="CAD8103444.1"/>
    </source>
</evidence>
<evidence type="ECO:0000313" key="2">
    <source>
        <dbReference type="Proteomes" id="UP000688137"/>
    </source>
</evidence>
<dbReference type="EMBL" id="CAJJDM010000124">
    <property type="protein sequence ID" value="CAD8103444.1"/>
    <property type="molecule type" value="Genomic_DNA"/>
</dbReference>
<dbReference type="OMA" id="ANNSSHI"/>
<dbReference type="AlphaFoldDB" id="A0A8S1PKW9"/>
<protein>
    <submittedName>
        <fullName evidence="1">Uncharacterized protein</fullName>
    </submittedName>
</protein>
<name>A0A8S1PKW9_PARPR</name>
<accession>A0A8S1PKW9</accession>
<keyword evidence="2" id="KW-1185">Reference proteome</keyword>
<reference evidence="1" key="1">
    <citation type="submission" date="2021-01" db="EMBL/GenBank/DDBJ databases">
        <authorList>
            <consortium name="Genoscope - CEA"/>
            <person name="William W."/>
        </authorList>
    </citation>
    <scope>NUCLEOTIDE SEQUENCE</scope>
</reference>
<proteinExistence type="predicted"/>
<gene>
    <name evidence="1" type="ORF">PPRIM_AZ9-3.1.T1210051</name>
</gene>
<dbReference type="Proteomes" id="UP000688137">
    <property type="component" value="Unassembled WGS sequence"/>
</dbReference>
<organism evidence="1 2">
    <name type="scientific">Paramecium primaurelia</name>
    <dbReference type="NCBI Taxonomy" id="5886"/>
    <lineage>
        <taxon>Eukaryota</taxon>
        <taxon>Sar</taxon>
        <taxon>Alveolata</taxon>
        <taxon>Ciliophora</taxon>
        <taxon>Intramacronucleata</taxon>
        <taxon>Oligohymenophorea</taxon>
        <taxon>Peniculida</taxon>
        <taxon>Parameciidae</taxon>
        <taxon>Paramecium</taxon>
    </lineage>
</organism>
<comment type="caution">
    <text evidence="1">The sequence shown here is derived from an EMBL/GenBank/DDBJ whole genome shotgun (WGS) entry which is preliminary data.</text>
</comment>